<dbReference type="eggNOG" id="KOG4177">
    <property type="taxonomic scope" value="Eukaryota"/>
</dbReference>
<evidence type="ECO:0000256" key="6">
    <source>
        <dbReference type="ARBA" id="ARBA00023136"/>
    </source>
</evidence>
<feature type="repeat" description="ANK" evidence="7">
    <location>
        <begin position="536"/>
        <end position="556"/>
    </location>
</feature>
<evidence type="ECO:0000256" key="4">
    <source>
        <dbReference type="ARBA" id="ARBA00022989"/>
    </source>
</evidence>
<dbReference type="InterPro" id="IPR036770">
    <property type="entry name" value="Ankyrin_rpt-contain_sf"/>
</dbReference>
<feature type="repeat" description="ANK" evidence="7">
    <location>
        <begin position="264"/>
        <end position="296"/>
    </location>
</feature>
<dbReference type="PROSITE" id="PS50297">
    <property type="entry name" value="ANK_REP_REGION"/>
    <property type="match status" value="12"/>
</dbReference>
<keyword evidence="6 8" id="KW-0472">Membrane</keyword>
<feature type="repeat" description="ANK" evidence="7">
    <location>
        <begin position="572"/>
        <end position="604"/>
    </location>
</feature>
<dbReference type="Proteomes" id="UP000000560">
    <property type="component" value="Chromosome II"/>
</dbReference>
<feature type="repeat" description="ANK" evidence="7">
    <location>
        <begin position="130"/>
        <end position="162"/>
    </location>
</feature>
<dbReference type="SUPFAM" id="SSF48403">
    <property type="entry name" value="Ankyrin repeat"/>
    <property type="match status" value="2"/>
</dbReference>
<reference evidence="10" key="2">
    <citation type="journal article" date="2009" name="Fungal Genet. Biol.">
        <title>The 2008 update of the Aspergillus nidulans genome annotation: a community effort.</title>
        <authorList>
            <person name="Wortman J.R."/>
            <person name="Gilsenan J.M."/>
            <person name="Joardar V."/>
            <person name="Deegan J."/>
            <person name="Clutterbuck J."/>
            <person name="Andersen M.R."/>
            <person name="Archer D."/>
            <person name="Bencina M."/>
            <person name="Braus G."/>
            <person name="Coutinho P."/>
            <person name="von Dohren H."/>
            <person name="Doonan J."/>
            <person name="Driessen A.J."/>
            <person name="Durek P."/>
            <person name="Espeso E."/>
            <person name="Fekete E."/>
            <person name="Flipphi M."/>
            <person name="Estrada C.G."/>
            <person name="Geysens S."/>
            <person name="Goldman G."/>
            <person name="de Groot P.W."/>
            <person name="Hansen K."/>
            <person name="Harris S.D."/>
            <person name="Heinekamp T."/>
            <person name="Helmstaedt K."/>
            <person name="Henrissat B."/>
            <person name="Hofmann G."/>
            <person name="Homan T."/>
            <person name="Horio T."/>
            <person name="Horiuchi H."/>
            <person name="James S."/>
            <person name="Jones M."/>
            <person name="Karaffa L."/>
            <person name="Karanyi Z."/>
            <person name="Kato M."/>
            <person name="Keller N."/>
            <person name="Kelly D.E."/>
            <person name="Kiel J.A."/>
            <person name="Kim J.M."/>
            <person name="van der Klei I.J."/>
            <person name="Klis F.M."/>
            <person name="Kovalchuk A."/>
            <person name="Krasevec N."/>
            <person name="Kubicek C.P."/>
            <person name="Liu B."/>
            <person name="Maccabe A."/>
            <person name="Meyer V."/>
            <person name="Mirabito P."/>
            <person name="Miskei M."/>
            <person name="Mos M."/>
            <person name="Mullins J."/>
            <person name="Nelson D.R."/>
            <person name="Nielsen J."/>
            <person name="Oakley B.R."/>
            <person name="Osmani S.A."/>
            <person name="Pakula T."/>
            <person name="Paszewski A."/>
            <person name="Paulsen I."/>
            <person name="Pilsyk S."/>
            <person name="Pocsi I."/>
            <person name="Punt P.J."/>
            <person name="Ram A.F."/>
            <person name="Ren Q."/>
            <person name="Robellet X."/>
            <person name="Robson G."/>
            <person name="Seiboth B."/>
            <person name="van Solingen P."/>
            <person name="Specht T."/>
            <person name="Sun J."/>
            <person name="Taheri-Talesh N."/>
            <person name="Takeshita N."/>
            <person name="Ussery D."/>
            <person name="vanKuyk P.A."/>
            <person name="Visser H."/>
            <person name="van de Vondervoort P.J."/>
            <person name="de Vries R.P."/>
            <person name="Walton J."/>
            <person name="Xiang X."/>
            <person name="Xiong Y."/>
            <person name="Zeng A.P."/>
            <person name="Brandt B.W."/>
            <person name="Cornell M.J."/>
            <person name="van den Hondel C.A."/>
            <person name="Visser J."/>
            <person name="Oliver S.G."/>
            <person name="Turner G."/>
        </authorList>
    </citation>
    <scope>GENOME REANNOTATION</scope>
    <source>
        <strain evidence="10">FGSC A4 / ATCC 38163 / CBS 112.46 / NRRL 194 / M139</strain>
    </source>
</reference>
<evidence type="ECO:0000256" key="5">
    <source>
        <dbReference type="ARBA" id="ARBA00023043"/>
    </source>
</evidence>
<gene>
    <name evidence="9" type="ORF">ANIA_08085</name>
</gene>
<protein>
    <submittedName>
        <fullName evidence="9">Uncharacterized protein</fullName>
    </submittedName>
</protein>
<dbReference type="InterPro" id="IPR045863">
    <property type="entry name" value="CorA_TM1_TM2"/>
</dbReference>
<keyword evidence="10" id="KW-1185">Reference proteome</keyword>
<evidence type="ECO:0000256" key="8">
    <source>
        <dbReference type="SAM" id="Phobius"/>
    </source>
</evidence>
<dbReference type="KEGG" id="ani:ANIA_08085"/>
<dbReference type="EMBL" id="BN001302">
    <property type="protein sequence ID" value="CBF73854.1"/>
    <property type="molecule type" value="Genomic_DNA"/>
</dbReference>
<dbReference type="InterPro" id="IPR002110">
    <property type="entry name" value="Ankyrin_rpt"/>
</dbReference>
<comment type="subcellular location">
    <subcellularLocation>
        <location evidence="1">Membrane</location>
        <topology evidence="1">Multi-pass membrane protein</topology>
    </subcellularLocation>
</comment>
<dbReference type="PANTHER" id="PTHR24198:SF165">
    <property type="entry name" value="ANKYRIN REPEAT-CONTAINING PROTEIN-RELATED"/>
    <property type="match status" value="1"/>
</dbReference>
<dbReference type="PROSITE" id="PS50088">
    <property type="entry name" value="ANK_REPEAT"/>
    <property type="match status" value="13"/>
</dbReference>
<dbReference type="PANTHER" id="PTHR24198">
    <property type="entry name" value="ANKYRIN REPEAT AND PROTEIN KINASE DOMAIN-CONTAINING PROTEIN"/>
    <property type="match status" value="1"/>
</dbReference>
<dbReference type="SUPFAM" id="SSF144083">
    <property type="entry name" value="Magnesium transport protein CorA, transmembrane region"/>
    <property type="match status" value="1"/>
</dbReference>
<dbReference type="Gene3D" id="1.25.40.20">
    <property type="entry name" value="Ankyrin repeat-containing domain"/>
    <property type="match status" value="3"/>
</dbReference>
<accession>C8V6E7</accession>
<feature type="repeat" description="ANK" evidence="7">
    <location>
        <begin position="1"/>
        <end position="30"/>
    </location>
</feature>
<dbReference type="HOGENOM" id="CLU_268134_0_0_1"/>
<dbReference type="GeneID" id="2869031"/>
<keyword evidence="3" id="KW-0677">Repeat</keyword>
<feature type="repeat" description="ANK" evidence="7">
    <location>
        <begin position="64"/>
        <end position="96"/>
    </location>
</feature>
<sequence length="1021" mass="112349">MSLQVAADSGDLETVKLLLDHGADANIQAGEHGTALQAAAHQGYQDIIKLLLDHGADANIQGGNYGTALQAAAFSGDQAIVKLLLDSGADINSQGGYYGNALQAAAYKGHQEIVKLLLDQGAEINIQGGHYGTALQAAAYQEHQDIVELLLDHGADVNIQGGNYGTALQAASFSGDPAIMKLLLDRGAEINIQGGHYGTALQAAAASFIGHQEIVKLLLDQGAEINSQGGYYGTALQAAAYKGYEEIVKLLLDQGAEINSQGGYYGTALQASAFSGDQAIVKLLLDHGADINIQGGNYGTALQAASFSGDQTIVKLLLDRRAEINSQGGYYGNALQAAAASFIGHQEIVKLLLDRGAEINSRGGYYGTALQAAAYEGYQEIVKLLLDQGAEINIQGGHYGTALQAAAASFIGHKEIVKLLLDRGAEINSRGGYYGTALQAAAYEGYQEIVKLLLDQGADINIQGGKHGNALQAAVIGQKHQTAKLLLNRGADVQYSVAGAFDVPLLHAPVESRNQTLLELLLVPAAAALVNAPDFLGRTPIHLAATNGDIGMLQTLWNFSPDLIDLNCQDIDGFTPLHCAVKNHTSEAVKWLIKQGAMVEAKDFTMTTPLQLASQLRNFGIFCRLLSEVTEVKMSASELREYFSRFRRKQILLYRNMRDENSIQAMDYQEVVRYFDALSYQLGLSTSDVEERYAECITTLPVQQSIVIFDRKAIPGFLECHMVLPVYLPNDITSSENTSFAIPSSKHVITWIMVKNAKDKTEPQEQQSLRPKIFLSTLEYAEIPRSELELLNYCLQQLEQEWSSICRAAEDHLAQMHEETLDKSGQNPKIIKQHLSDARTWASLEATRSQQAMILQELCKTYNTSAWPYLQDSWSDQDRFKFQKDIEGTYDRIRMQIAQLKQKSRELIYLEFSLTSIAEAQKSTSMNRSMKRLSWITTIFGMNVDLLESNPAWWLYMFFALGTAAVTISVWILFKRNPKLDSVESHFQWLLRKQKLRDEELGIAERRRRTRQFPGSGKKRS</sequence>
<dbReference type="PRINTS" id="PR01415">
    <property type="entry name" value="ANKYRIN"/>
</dbReference>
<feature type="repeat" description="ANK" evidence="7">
    <location>
        <begin position="163"/>
        <end position="195"/>
    </location>
</feature>
<dbReference type="AlphaFoldDB" id="Q5AUE5"/>
<accession>Q5AUE5</accession>
<organism evidence="9 10">
    <name type="scientific">Emericella nidulans (strain FGSC A4 / ATCC 38163 / CBS 112.46 / NRRL 194 / M139)</name>
    <name type="common">Aspergillus nidulans</name>
    <dbReference type="NCBI Taxonomy" id="227321"/>
    <lineage>
        <taxon>Eukaryota</taxon>
        <taxon>Fungi</taxon>
        <taxon>Dikarya</taxon>
        <taxon>Ascomycota</taxon>
        <taxon>Pezizomycotina</taxon>
        <taxon>Eurotiomycetes</taxon>
        <taxon>Eurotiomycetidae</taxon>
        <taxon>Eurotiales</taxon>
        <taxon>Aspergillaceae</taxon>
        <taxon>Aspergillus</taxon>
        <taxon>Aspergillus subgen. Nidulantes</taxon>
    </lineage>
</organism>
<dbReference type="InParanoid" id="Q5AUE5"/>
<dbReference type="GO" id="GO:0016020">
    <property type="term" value="C:membrane"/>
    <property type="evidence" value="ECO:0007669"/>
    <property type="project" value="UniProtKB-SubCell"/>
</dbReference>
<feature type="repeat" description="ANK" evidence="7">
    <location>
        <begin position="433"/>
        <end position="465"/>
    </location>
</feature>
<feature type="repeat" description="ANK" evidence="7">
    <location>
        <begin position="297"/>
        <end position="329"/>
    </location>
</feature>
<dbReference type="Pfam" id="PF00023">
    <property type="entry name" value="Ank"/>
    <property type="match status" value="2"/>
</dbReference>
<evidence type="ECO:0000256" key="3">
    <source>
        <dbReference type="ARBA" id="ARBA00022737"/>
    </source>
</evidence>
<dbReference type="OrthoDB" id="4772757at2759"/>
<keyword evidence="4 8" id="KW-1133">Transmembrane helix</keyword>
<proteinExistence type="predicted"/>
<keyword evidence="5 7" id="KW-0040">ANK repeat</keyword>
<feature type="repeat" description="ANK" evidence="7">
    <location>
        <begin position="365"/>
        <end position="397"/>
    </location>
</feature>
<evidence type="ECO:0000256" key="7">
    <source>
        <dbReference type="PROSITE-ProRule" id="PRU00023"/>
    </source>
</evidence>
<dbReference type="RefSeq" id="XP_681354.1">
    <property type="nucleotide sequence ID" value="XM_676262.1"/>
</dbReference>
<dbReference type="Pfam" id="PF12796">
    <property type="entry name" value="Ank_2"/>
    <property type="match status" value="5"/>
</dbReference>
<dbReference type="SMART" id="SM00248">
    <property type="entry name" value="ANK"/>
    <property type="match status" value="17"/>
</dbReference>
<name>Q5AUE5_EMENI</name>
<feature type="transmembrane region" description="Helical" evidence="8">
    <location>
        <begin position="953"/>
        <end position="974"/>
    </location>
</feature>
<evidence type="ECO:0000313" key="9">
    <source>
        <dbReference type="EMBL" id="CBF73854.1"/>
    </source>
</evidence>
<keyword evidence="2 8" id="KW-0812">Transmembrane</keyword>
<evidence type="ECO:0000256" key="1">
    <source>
        <dbReference type="ARBA" id="ARBA00004141"/>
    </source>
</evidence>
<evidence type="ECO:0000256" key="2">
    <source>
        <dbReference type="ARBA" id="ARBA00022692"/>
    </source>
</evidence>
<evidence type="ECO:0000313" key="10">
    <source>
        <dbReference type="Proteomes" id="UP000000560"/>
    </source>
</evidence>
<feature type="repeat" description="ANK" evidence="7">
    <location>
        <begin position="31"/>
        <end position="63"/>
    </location>
</feature>
<feature type="repeat" description="ANK" evidence="7">
    <location>
        <begin position="231"/>
        <end position="263"/>
    </location>
</feature>
<feature type="repeat" description="ANK" evidence="7">
    <location>
        <begin position="97"/>
        <end position="129"/>
    </location>
</feature>
<dbReference type="OMA" id="FIGHQEI"/>
<reference evidence="10" key="1">
    <citation type="journal article" date="2005" name="Nature">
        <title>Sequencing of Aspergillus nidulans and comparative analysis with A. fumigatus and A. oryzae.</title>
        <authorList>
            <person name="Galagan J.E."/>
            <person name="Calvo S.E."/>
            <person name="Cuomo C."/>
            <person name="Ma L.J."/>
            <person name="Wortman J.R."/>
            <person name="Batzoglou S."/>
            <person name="Lee S.I."/>
            <person name="Basturkmen M."/>
            <person name="Spevak C.C."/>
            <person name="Clutterbuck J."/>
            <person name="Kapitonov V."/>
            <person name="Jurka J."/>
            <person name="Scazzocchio C."/>
            <person name="Farman M."/>
            <person name="Butler J."/>
            <person name="Purcell S."/>
            <person name="Harris S."/>
            <person name="Braus G.H."/>
            <person name="Draht O."/>
            <person name="Busch S."/>
            <person name="D'Enfert C."/>
            <person name="Bouchier C."/>
            <person name="Goldman G.H."/>
            <person name="Bell-Pedersen D."/>
            <person name="Griffiths-Jones S."/>
            <person name="Doonan J.H."/>
            <person name="Yu J."/>
            <person name="Vienken K."/>
            <person name="Pain A."/>
            <person name="Freitag M."/>
            <person name="Selker E.U."/>
            <person name="Archer D.B."/>
            <person name="Penalva M.A."/>
            <person name="Oakley B.R."/>
            <person name="Momany M."/>
            <person name="Tanaka T."/>
            <person name="Kumagai T."/>
            <person name="Asai K."/>
            <person name="Machida M."/>
            <person name="Nierman W.C."/>
            <person name="Denning D.W."/>
            <person name="Caddick M."/>
            <person name="Hynes M."/>
            <person name="Paoletti M."/>
            <person name="Fischer R."/>
            <person name="Miller B."/>
            <person name="Dyer P."/>
            <person name="Sachs M.S."/>
            <person name="Osmani S.A."/>
            <person name="Birren B.W."/>
        </authorList>
    </citation>
    <scope>NUCLEOTIDE SEQUENCE [LARGE SCALE GENOMIC DNA]</scope>
    <source>
        <strain evidence="10">FGSC A4 / ATCC 38163 / CBS 112.46 / NRRL 194 / M139</strain>
    </source>
</reference>